<accession>A0A8J7A616</accession>
<name>A0A8J7A616_9CYAN</name>
<reference evidence="1" key="1">
    <citation type="submission" date="2020-10" db="EMBL/GenBank/DDBJ databases">
        <authorList>
            <person name="Castelo-Branco R."/>
            <person name="Eusebio N."/>
            <person name="Adriana R."/>
            <person name="Vieira A."/>
            <person name="Brugerolle De Fraissinette N."/>
            <person name="Rezende De Castro R."/>
            <person name="Schneider M.P."/>
            <person name="Vasconcelos V."/>
            <person name="Leao P.N."/>
        </authorList>
    </citation>
    <scope>NUCLEOTIDE SEQUENCE</scope>
    <source>
        <strain evidence="1">LEGE 07310</strain>
    </source>
</reference>
<dbReference type="EMBL" id="JADEXG010000014">
    <property type="protein sequence ID" value="MBE9077237.1"/>
    <property type="molecule type" value="Genomic_DNA"/>
</dbReference>
<comment type="caution">
    <text evidence="1">The sequence shown here is derived from an EMBL/GenBank/DDBJ whole genome shotgun (WGS) entry which is preliminary data.</text>
</comment>
<evidence type="ECO:0000313" key="1">
    <source>
        <dbReference type="EMBL" id="MBE9077237.1"/>
    </source>
</evidence>
<sequence>MAGRKKIQIASLESSFAVGLNSVKRKGEKRAKKAKTAEGYLCGSLEAHAKWGSPPVNRAKPKVKSAG</sequence>
<protein>
    <submittedName>
        <fullName evidence="1">Uncharacterized protein</fullName>
    </submittedName>
</protein>
<gene>
    <name evidence="1" type="ORF">IQ241_08005</name>
</gene>
<dbReference type="AlphaFoldDB" id="A0A8J7A616"/>
<keyword evidence="2" id="KW-1185">Reference proteome</keyword>
<proteinExistence type="predicted"/>
<dbReference type="Proteomes" id="UP000636505">
    <property type="component" value="Unassembled WGS sequence"/>
</dbReference>
<organism evidence="1 2">
    <name type="scientific">Vasconcelosia minhoensis LEGE 07310</name>
    <dbReference type="NCBI Taxonomy" id="915328"/>
    <lineage>
        <taxon>Bacteria</taxon>
        <taxon>Bacillati</taxon>
        <taxon>Cyanobacteriota</taxon>
        <taxon>Cyanophyceae</taxon>
        <taxon>Nodosilineales</taxon>
        <taxon>Cymatolegaceae</taxon>
        <taxon>Vasconcelosia</taxon>
        <taxon>Vasconcelosia minhoensis</taxon>
    </lineage>
</organism>
<evidence type="ECO:0000313" key="2">
    <source>
        <dbReference type="Proteomes" id="UP000636505"/>
    </source>
</evidence>